<evidence type="ECO:0000256" key="11">
    <source>
        <dbReference type="SAM" id="MobiDB-lite"/>
    </source>
</evidence>
<dbReference type="PROSITE" id="PS00599">
    <property type="entry name" value="AA_TRANSFER_CLASS_2"/>
    <property type="match status" value="1"/>
</dbReference>
<feature type="compositionally biased region" description="Acidic residues" evidence="11">
    <location>
        <begin position="369"/>
        <end position="406"/>
    </location>
</feature>
<dbReference type="SUPFAM" id="SSF53383">
    <property type="entry name" value="PLP-dependent transferases"/>
    <property type="match status" value="1"/>
</dbReference>
<dbReference type="PANTHER" id="PTHR43643:SF6">
    <property type="entry name" value="HISTIDINOL-PHOSPHATE AMINOTRANSFERASE"/>
    <property type="match status" value="1"/>
</dbReference>
<feature type="region of interest" description="Disordered" evidence="11">
    <location>
        <begin position="365"/>
        <end position="406"/>
    </location>
</feature>
<organism evidence="13 14">
    <name type="scientific">Haloterrigena alkaliphila</name>
    <dbReference type="NCBI Taxonomy" id="2816475"/>
    <lineage>
        <taxon>Archaea</taxon>
        <taxon>Methanobacteriati</taxon>
        <taxon>Methanobacteriota</taxon>
        <taxon>Stenosarchaea group</taxon>
        <taxon>Halobacteria</taxon>
        <taxon>Halobacteriales</taxon>
        <taxon>Natrialbaceae</taxon>
        <taxon>Haloterrigena</taxon>
    </lineage>
</organism>
<protein>
    <recommendedName>
        <fullName evidence="10">Histidinol-phosphate aminotransferase</fullName>
        <ecNumber evidence="10">2.6.1.9</ecNumber>
    </recommendedName>
    <alternativeName>
        <fullName evidence="10">Imidazole acetol-phosphate transaminase</fullName>
    </alternativeName>
</protein>
<dbReference type="KEGG" id="hakz:J0X25_16210"/>
<keyword evidence="4 10" id="KW-0032">Aminotransferase</keyword>
<evidence type="ECO:0000256" key="3">
    <source>
        <dbReference type="ARBA" id="ARBA00007970"/>
    </source>
</evidence>
<comment type="pathway">
    <text evidence="2 10">Amino-acid biosynthesis; L-histidine biosynthesis; L-histidine from 5-phospho-alpha-D-ribose 1-diphosphate: step 7/9.</text>
</comment>
<dbReference type="UniPathway" id="UPA00031">
    <property type="reaction ID" value="UER00012"/>
</dbReference>
<keyword evidence="7 10" id="KW-0663">Pyridoxal phosphate</keyword>
<dbReference type="InterPro" id="IPR004839">
    <property type="entry name" value="Aminotransferase_I/II_large"/>
</dbReference>
<evidence type="ECO:0000256" key="7">
    <source>
        <dbReference type="ARBA" id="ARBA00022898"/>
    </source>
</evidence>
<dbReference type="InterPro" id="IPR001917">
    <property type="entry name" value="Aminotrans_II_pyridoxalP_BS"/>
</dbReference>
<evidence type="ECO:0000256" key="4">
    <source>
        <dbReference type="ARBA" id="ARBA00022576"/>
    </source>
</evidence>
<evidence type="ECO:0000259" key="12">
    <source>
        <dbReference type="Pfam" id="PF00155"/>
    </source>
</evidence>
<dbReference type="HAMAP" id="MF_01023">
    <property type="entry name" value="HisC_aminotrans_2"/>
    <property type="match status" value="1"/>
</dbReference>
<comment type="cofactor">
    <cofactor evidence="1 10">
        <name>pyridoxal 5'-phosphate</name>
        <dbReference type="ChEBI" id="CHEBI:597326"/>
    </cofactor>
</comment>
<evidence type="ECO:0000313" key="14">
    <source>
        <dbReference type="Proteomes" id="UP000663203"/>
    </source>
</evidence>
<feature type="modified residue" description="N6-(pyridoxal phosphate)lysine" evidence="10">
    <location>
        <position position="228"/>
    </location>
</feature>
<dbReference type="Pfam" id="PF00155">
    <property type="entry name" value="Aminotran_1_2"/>
    <property type="match status" value="1"/>
</dbReference>
<evidence type="ECO:0000256" key="1">
    <source>
        <dbReference type="ARBA" id="ARBA00001933"/>
    </source>
</evidence>
<comment type="catalytic activity">
    <reaction evidence="9 10">
        <text>L-histidinol phosphate + 2-oxoglutarate = 3-(imidazol-4-yl)-2-oxopropyl phosphate + L-glutamate</text>
        <dbReference type="Rhea" id="RHEA:23744"/>
        <dbReference type="ChEBI" id="CHEBI:16810"/>
        <dbReference type="ChEBI" id="CHEBI:29985"/>
        <dbReference type="ChEBI" id="CHEBI:57766"/>
        <dbReference type="ChEBI" id="CHEBI:57980"/>
        <dbReference type="EC" id="2.6.1.9"/>
    </reaction>
</comment>
<dbReference type="AlphaFoldDB" id="A0A8A2VE05"/>
<accession>A0A8A2VE05</accession>
<keyword evidence="14" id="KW-1185">Reference proteome</keyword>
<dbReference type="InterPro" id="IPR015422">
    <property type="entry name" value="PyrdxlP-dep_Trfase_small"/>
</dbReference>
<dbReference type="GO" id="GO:0030170">
    <property type="term" value="F:pyridoxal phosphate binding"/>
    <property type="evidence" value="ECO:0007669"/>
    <property type="project" value="InterPro"/>
</dbReference>
<dbReference type="PANTHER" id="PTHR43643">
    <property type="entry name" value="HISTIDINOL-PHOSPHATE AMINOTRANSFERASE 2"/>
    <property type="match status" value="1"/>
</dbReference>
<dbReference type="GO" id="GO:0000105">
    <property type="term" value="P:L-histidine biosynthetic process"/>
    <property type="evidence" value="ECO:0007669"/>
    <property type="project" value="UniProtKB-UniRule"/>
</dbReference>
<proteinExistence type="inferred from homology"/>
<reference evidence="13 14" key="1">
    <citation type="submission" date="2021-03" db="EMBL/GenBank/DDBJ databases">
        <title>Haloterrigena longa sp. nov. and Haloterrigena limicola sp. nov., extremely halophilic archaea isolated from a salt lake.</title>
        <authorList>
            <person name="Henglin C."/>
        </authorList>
    </citation>
    <scope>NUCLEOTIDE SEQUENCE [LARGE SCALE GENOMIC DNA]</scope>
    <source>
        <strain evidence="13 14">KZCA68</strain>
    </source>
</reference>
<feature type="domain" description="Aminotransferase class I/classII large" evidence="12">
    <location>
        <begin position="31"/>
        <end position="357"/>
    </location>
</feature>
<dbReference type="NCBIfam" id="TIGR01141">
    <property type="entry name" value="hisC"/>
    <property type="match status" value="1"/>
</dbReference>
<gene>
    <name evidence="10" type="primary">hisC</name>
    <name evidence="13" type="ORF">J0X25_16210</name>
</gene>
<evidence type="ECO:0000313" key="13">
    <source>
        <dbReference type="EMBL" id="QSW98907.1"/>
    </source>
</evidence>
<keyword evidence="6 10" id="KW-0808">Transferase</keyword>
<dbReference type="Proteomes" id="UP000663203">
    <property type="component" value="Chromosome"/>
</dbReference>
<dbReference type="EC" id="2.6.1.9" evidence="10"/>
<keyword evidence="5 10" id="KW-0028">Amino-acid biosynthesis</keyword>
<sequence length="406" mass="43703">MQPRDLADHVAYEAGRGIEEVARELGRDPSEFVKLASNENPHGPSPAAAVALREAASSVSSYPKAAHADLTAAIADRWSVSDDQIWLANGGDGAIDYLHRAALEPDDTVCVPTPGFAYYGMSARYHHGEVREYALERADDFAQTADTVLESYDGDRVVWVISPHNPTGSTMPLEEIERLADETDEETLVVVDEAYGEFADRDSAVALIEGRDGFDARDDIAVLRTFSKAYGLAGVRLGYAVVPDEWGAAYARVNTPFAASELACRAGLAAIDDDEHVERTVETARESRASMRENIDARVWESEGNFVLVDVGDATAVAEELQQRGVIVRDCSSFGLPACIRITCGTTEETERAVETLNEVLADLGLETDGGEETPGTDDTPDADDGDDPTNADDGDDPTEAEVVDT</sequence>
<evidence type="ECO:0000256" key="6">
    <source>
        <dbReference type="ARBA" id="ARBA00022679"/>
    </source>
</evidence>
<dbReference type="CDD" id="cd00609">
    <property type="entry name" value="AAT_like"/>
    <property type="match status" value="1"/>
</dbReference>
<comment type="similarity">
    <text evidence="3 10">Belongs to the class-II pyridoxal-phosphate-dependent aminotransferase family. Histidinol-phosphate aminotransferase subfamily.</text>
</comment>
<keyword evidence="8 10" id="KW-0368">Histidine biosynthesis</keyword>
<dbReference type="InterPro" id="IPR015424">
    <property type="entry name" value="PyrdxlP-dep_Trfase"/>
</dbReference>
<evidence type="ECO:0000256" key="10">
    <source>
        <dbReference type="HAMAP-Rule" id="MF_01023"/>
    </source>
</evidence>
<dbReference type="GeneID" id="63188881"/>
<dbReference type="GO" id="GO:0004400">
    <property type="term" value="F:histidinol-phosphate transaminase activity"/>
    <property type="evidence" value="ECO:0007669"/>
    <property type="project" value="UniProtKB-UniRule"/>
</dbReference>
<dbReference type="Gene3D" id="3.90.1150.10">
    <property type="entry name" value="Aspartate Aminotransferase, domain 1"/>
    <property type="match status" value="1"/>
</dbReference>
<dbReference type="EMBL" id="CP071462">
    <property type="protein sequence ID" value="QSW98907.1"/>
    <property type="molecule type" value="Genomic_DNA"/>
</dbReference>
<dbReference type="Gene3D" id="3.40.640.10">
    <property type="entry name" value="Type I PLP-dependent aspartate aminotransferase-like (Major domain)"/>
    <property type="match status" value="1"/>
</dbReference>
<dbReference type="RefSeq" id="WP_207288515.1">
    <property type="nucleotide sequence ID" value="NZ_CP071462.1"/>
</dbReference>
<evidence type="ECO:0000256" key="9">
    <source>
        <dbReference type="ARBA" id="ARBA00047481"/>
    </source>
</evidence>
<dbReference type="InterPro" id="IPR005861">
    <property type="entry name" value="HisP_aminotrans"/>
</dbReference>
<evidence type="ECO:0000256" key="5">
    <source>
        <dbReference type="ARBA" id="ARBA00022605"/>
    </source>
</evidence>
<name>A0A8A2VE05_9EURY</name>
<dbReference type="InterPro" id="IPR050106">
    <property type="entry name" value="HistidinolP_aminotransfase"/>
</dbReference>
<dbReference type="InterPro" id="IPR015421">
    <property type="entry name" value="PyrdxlP-dep_Trfase_major"/>
</dbReference>
<evidence type="ECO:0000256" key="2">
    <source>
        <dbReference type="ARBA" id="ARBA00005011"/>
    </source>
</evidence>
<evidence type="ECO:0000256" key="8">
    <source>
        <dbReference type="ARBA" id="ARBA00023102"/>
    </source>
</evidence>